<reference evidence="2 3" key="1">
    <citation type="submission" date="2020-05" db="EMBL/GenBank/DDBJ databases">
        <title>Complete genome sequence of Deefgea sp. D17.</title>
        <authorList>
            <person name="Bae J.-W."/>
            <person name="Han J.E."/>
        </authorList>
    </citation>
    <scope>NUCLEOTIDE SEQUENCE [LARGE SCALE GENOMIC DNA]</scope>
    <source>
        <strain evidence="2 3">D17</strain>
    </source>
</reference>
<dbReference type="KEGG" id="dee:HQN60_11705"/>
<dbReference type="RefSeq" id="WP_173533812.1">
    <property type="nucleotide sequence ID" value="NZ_CP054143.1"/>
</dbReference>
<organism evidence="2 3">
    <name type="scientific">Deefgea piscis</name>
    <dbReference type="NCBI Taxonomy" id="2739061"/>
    <lineage>
        <taxon>Bacteria</taxon>
        <taxon>Pseudomonadati</taxon>
        <taxon>Pseudomonadota</taxon>
        <taxon>Betaproteobacteria</taxon>
        <taxon>Neisseriales</taxon>
        <taxon>Chitinibacteraceae</taxon>
        <taxon>Deefgea</taxon>
    </lineage>
</organism>
<evidence type="ECO:0000256" key="1">
    <source>
        <dbReference type="SAM" id="MobiDB-lite"/>
    </source>
</evidence>
<feature type="compositionally biased region" description="Polar residues" evidence="1">
    <location>
        <begin position="1"/>
        <end position="12"/>
    </location>
</feature>
<accession>A0A6M8SXK6</accession>
<protein>
    <recommendedName>
        <fullName evidence="4">Replication protein</fullName>
    </recommendedName>
</protein>
<dbReference type="Proteomes" id="UP000504844">
    <property type="component" value="Chromosome"/>
</dbReference>
<name>A0A6M8SXK6_9NEIS</name>
<feature type="region of interest" description="Disordered" evidence="1">
    <location>
        <begin position="1"/>
        <end position="50"/>
    </location>
</feature>
<dbReference type="AlphaFoldDB" id="A0A6M8SXK6"/>
<evidence type="ECO:0000313" key="2">
    <source>
        <dbReference type="EMBL" id="QKJ67309.1"/>
    </source>
</evidence>
<evidence type="ECO:0000313" key="3">
    <source>
        <dbReference type="Proteomes" id="UP000504844"/>
    </source>
</evidence>
<keyword evidence="3" id="KW-1185">Reference proteome</keyword>
<evidence type="ECO:0008006" key="4">
    <source>
        <dbReference type="Google" id="ProtNLM"/>
    </source>
</evidence>
<gene>
    <name evidence="2" type="ORF">HQN60_11705</name>
</gene>
<proteinExistence type="predicted"/>
<feature type="region of interest" description="Disordered" evidence="1">
    <location>
        <begin position="302"/>
        <end position="323"/>
    </location>
</feature>
<sequence length="579" mass="65569">MTQLAHQTQNVKSIHPKRCKGLNSPSKKGFKPSGLASGLACDTPDPKNPRMKVRNEITSVASSAKKFRQVFKPIWQAIEQVFNEGLATSKRPIAIVVRFTTLNNESISKVMKTLSGRMLRKGARMHYVWCHEIRSHDYEGVECDYEHYHAICILDKSVHTLAKFYAICTDLKKTGWLDSFHLSKDAGSTKVHDLKTVEGYQEAKWHASYIAKVETKIPTHGRRLYGRSKINHHDLMPLPTKHRLKPLNDRELDREVDFIQACHVDDLNHLATKHIENTQTTAQHQTATSAVFLCREEINMTSKSSQQPVKHGTNAKPDSERYRNDRAGHAIDWNSIERDFIAGILSIRAIASGANIADITVRRKASLEGWQRNLVPRVLATAQNSMLIDIGDEHKERERRKTQQDNGAAFSNHGVQSLLTQTLRARGDSASTCADDGEQDALSVSGQTIINIMRTHRQDIAKAREVVNKLMHELRPNCSLSLTELLELAFNDDYDENTRQIYQKLAIERAINLADHARVARDLMSALKVVITLERQALRINEMSRYTAASKSIQSKPDPIPVQTIQEIIDKVKNNYFIN</sequence>
<dbReference type="EMBL" id="CP054143">
    <property type="protein sequence ID" value="QKJ67309.1"/>
    <property type="molecule type" value="Genomic_DNA"/>
</dbReference>